<reference evidence="1 2" key="1">
    <citation type="submission" date="2019-12" db="EMBL/GenBank/DDBJ databases">
        <authorList>
            <person name="Huq M.A."/>
        </authorList>
    </citation>
    <scope>NUCLEOTIDE SEQUENCE [LARGE SCALE GENOMIC DNA]</scope>
    <source>
        <strain evidence="1 2">MAH-20</strain>
    </source>
</reference>
<dbReference type="CDD" id="cd24012">
    <property type="entry name" value="ASKHA_NBD_KDGal-kinase"/>
    <property type="match status" value="1"/>
</dbReference>
<name>A0A6I4J0G6_9SPHN</name>
<proteinExistence type="predicted"/>
<gene>
    <name evidence="1" type="ORF">GON01_08955</name>
</gene>
<comment type="caution">
    <text evidence="1">The sequence shown here is derived from an EMBL/GenBank/DDBJ whole genome shotgun (WGS) entry which is preliminary data.</text>
</comment>
<dbReference type="GO" id="GO:0008671">
    <property type="term" value="F:2-dehydro-3-deoxygalactonokinase activity"/>
    <property type="evidence" value="ECO:0007669"/>
    <property type="project" value="InterPro"/>
</dbReference>
<dbReference type="GO" id="GO:0034194">
    <property type="term" value="P:D-galactonate catabolic process"/>
    <property type="evidence" value="ECO:0007669"/>
    <property type="project" value="InterPro"/>
</dbReference>
<accession>A0A6I4J0G6</accession>
<dbReference type="EMBL" id="WQMS01000009">
    <property type="protein sequence ID" value="MVO78062.1"/>
    <property type="molecule type" value="Genomic_DNA"/>
</dbReference>
<dbReference type="InterPro" id="IPR042257">
    <property type="entry name" value="DGOK_C"/>
</dbReference>
<dbReference type="AlphaFoldDB" id="A0A6I4J0G6"/>
<dbReference type="InterPro" id="IPR007729">
    <property type="entry name" value="DGOK"/>
</dbReference>
<sequence>MFGHFHETKWRLDRSPAMAGDFRWQNGFIAVDWGTTNRRAWMVAAGGQAHEILDDSLGVLKIEDGGFPAEIASIRQHHGEEPVLLAGMIGSNRGWIEAPYVPAPASLDAIVAAIRWPQDGVGIVPGVSYRSGRDADVMRGEEVQIFGALAEELAPRDGLLCHPGTHAKWVRMESGAIGPFRSVMTGELFSTLSRHGILIDRLQEDVFPNDDFRAGAEHGLAHDDLTAELFSIRARYLLGVGACDNASYASGLLIGADVRIGLAFGGTGPIALIGRPDLTALYAEALRLAGRDATQIDGEHAFLLGARAIAERLT</sequence>
<dbReference type="Pfam" id="PF05035">
    <property type="entry name" value="DGOK"/>
    <property type="match status" value="1"/>
</dbReference>
<protein>
    <submittedName>
        <fullName evidence="1">2-oxo-3-deoxygalactonate kinase</fullName>
    </submittedName>
</protein>
<keyword evidence="1" id="KW-0418">Kinase</keyword>
<evidence type="ECO:0000313" key="2">
    <source>
        <dbReference type="Proteomes" id="UP000441389"/>
    </source>
</evidence>
<dbReference type="Gene3D" id="3.30.420.300">
    <property type="entry name" value="2-keto-3-deoxy-galactonokinase, substrate binding domain"/>
    <property type="match status" value="1"/>
</dbReference>
<dbReference type="Proteomes" id="UP000441389">
    <property type="component" value="Unassembled WGS sequence"/>
</dbReference>
<dbReference type="Gene3D" id="3.30.420.310">
    <property type="entry name" value="2-keto-3-deoxy-galactonokinase, C-terminal domain"/>
    <property type="match status" value="1"/>
</dbReference>
<evidence type="ECO:0000313" key="1">
    <source>
        <dbReference type="EMBL" id="MVO78062.1"/>
    </source>
</evidence>
<organism evidence="1 2">
    <name type="scientific">Sphingomonas horti</name>
    <dbReference type="NCBI Taxonomy" id="2682842"/>
    <lineage>
        <taxon>Bacteria</taxon>
        <taxon>Pseudomonadati</taxon>
        <taxon>Pseudomonadota</taxon>
        <taxon>Alphaproteobacteria</taxon>
        <taxon>Sphingomonadales</taxon>
        <taxon>Sphingomonadaceae</taxon>
        <taxon>Sphingomonas</taxon>
    </lineage>
</organism>
<dbReference type="RefSeq" id="WP_157027025.1">
    <property type="nucleotide sequence ID" value="NZ_WQMS01000009.1"/>
</dbReference>
<dbReference type="InterPro" id="IPR042258">
    <property type="entry name" value="DGOK_N"/>
</dbReference>
<keyword evidence="1" id="KW-0808">Transferase</keyword>
<keyword evidence="2" id="KW-1185">Reference proteome</keyword>